<name>A0A345UN63_9BACT</name>
<protein>
    <submittedName>
        <fullName evidence="1">Uncharacterized protein</fullName>
    </submittedName>
</protein>
<keyword evidence="2" id="KW-1185">Reference proteome</keyword>
<accession>A0A345UN63</accession>
<evidence type="ECO:0000313" key="2">
    <source>
        <dbReference type="Proteomes" id="UP000254808"/>
    </source>
</evidence>
<dbReference type="KEGG" id="cprv:CYPRO_2673"/>
<sequence>MSIREKTFQNRLRASCLVWSERLQERLATGYLANYRNNQAEKVFDSGRYFRFNLFAQFTYFGKSGIHLPLAPFFSFCDYNNTYSSSQRYKATVSCPG</sequence>
<reference evidence="1 2" key="1">
    <citation type="submission" date="2018-03" db="EMBL/GenBank/DDBJ databases">
        <title>Phenotypic and genomic properties of Cyclonatronum proteinivorum gen. nov., sp. nov., a haloalkaliphilic bacteroidete from soda lakes possessing Na+-translocating rhodopsin.</title>
        <authorList>
            <person name="Toshchakov S.V."/>
            <person name="Korzhenkov A."/>
            <person name="Samarov N.I."/>
            <person name="Kublanov I.V."/>
            <person name="Muntyan M.S."/>
            <person name="Sorokin D.Y."/>
        </authorList>
    </citation>
    <scope>NUCLEOTIDE SEQUENCE [LARGE SCALE GENOMIC DNA]</scope>
    <source>
        <strain evidence="1 2">Omega</strain>
    </source>
</reference>
<evidence type="ECO:0000313" key="1">
    <source>
        <dbReference type="EMBL" id="AXJ01915.1"/>
    </source>
</evidence>
<dbReference type="EMBL" id="CP027806">
    <property type="protein sequence ID" value="AXJ01915.1"/>
    <property type="molecule type" value="Genomic_DNA"/>
</dbReference>
<dbReference type="Proteomes" id="UP000254808">
    <property type="component" value="Chromosome"/>
</dbReference>
<gene>
    <name evidence="1" type="ORF">CYPRO_2673</name>
</gene>
<dbReference type="AlphaFoldDB" id="A0A345UN63"/>
<proteinExistence type="predicted"/>
<organism evidence="1 2">
    <name type="scientific">Cyclonatronum proteinivorum</name>
    <dbReference type="NCBI Taxonomy" id="1457365"/>
    <lineage>
        <taxon>Bacteria</taxon>
        <taxon>Pseudomonadati</taxon>
        <taxon>Balneolota</taxon>
        <taxon>Balneolia</taxon>
        <taxon>Balneolales</taxon>
        <taxon>Cyclonatronaceae</taxon>
        <taxon>Cyclonatronum</taxon>
    </lineage>
</organism>